<keyword evidence="2" id="KW-1185">Reference proteome</keyword>
<evidence type="ECO:0000313" key="2">
    <source>
        <dbReference type="Proteomes" id="UP000807306"/>
    </source>
</evidence>
<organism evidence="1 2">
    <name type="scientific">Crepidotus variabilis</name>
    <dbReference type="NCBI Taxonomy" id="179855"/>
    <lineage>
        <taxon>Eukaryota</taxon>
        <taxon>Fungi</taxon>
        <taxon>Dikarya</taxon>
        <taxon>Basidiomycota</taxon>
        <taxon>Agaricomycotina</taxon>
        <taxon>Agaricomycetes</taxon>
        <taxon>Agaricomycetidae</taxon>
        <taxon>Agaricales</taxon>
        <taxon>Agaricineae</taxon>
        <taxon>Crepidotaceae</taxon>
        <taxon>Crepidotus</taxon>
    </lineage>
</organism>
<gene>
    <name evidence="1" type="ORF">CPB83DRAFT_842475</name>
</gene>
<dbReference type="EMBL" id="MU157824">
    <property type="protein sequence ID" value="KAF9535856.1"/>
    <property type="molecule type" value="Genomic_DNA"/>
</dbReference>
<reference evidence="1" key="1">
    <citation type="submission" date="2020-11" db="EMBL/GenBank/DDBJ databases">
        <authorList>
            <consortium name="DOE Joint Genome Institute"/>
            <person name="Ahrendt S."/>
            <person name="Riley R."/>
            <person name="Andreopoulos W."/>
            <person name="Labutti K."/>
            <person name="Pangilinan J."/>
            <person name="Ruiz-Duenas F.J."/>
            <person name="Barrasa J.M."/>
            <person name="Sanchez-Garcia M."/>
            <person name="Camarero S."/>
            <person name="Miyauchi S."/>
            <person name="Serrano A."/>
            <person name="Linde D."/>
            <person name="Babiker R."/>
            <person name="Drula E."/>
            <person name="Ayuso-Fernandez I."/>
            <person name="Pacheco R."/>
            <person name="Padilla G."/>
            <person name="Ferreira P."/>
            <person name="Barriuso J."/>
            <person name="Kellner H."/>
            <person name="Castanera R."/>
            <person name="Alfaro M."/>
            <person name="Ramirez L."/>
            <person name="Pisabarro A.G."/>
            <person name="Kuo A."/>
            <person name="Tritt A."/>
            <person name="Lipzen A."/>
            <person name="He G."/>
            <person name="Yan M."/>
            <person name="Ng V."/>
            <person name="Cullen D."/>
            <person name="Martin F."/>
            <person name="Rosso M.-N."/>
            <person name="Henrissat B."/>
            <person name="Hibbett D."/>
            <person name="Martinez A.T."/>
            <person name="Grigoriev I.V."/>
        </authorList>
    </citation>
    <scope>NUCLEOTIDE SEQUENCE</scope>
    <source>
        <strain evidence="1">CBS 506.95</strain>
    </source>
</reference>
<proteinExistence type="predicted"/>
<evidence type="ECO:0000313" key="1">
    <source>
        <dbReference type="EMBL" id="KAF9535856.1"/>
    </source>
</evidence>
<name>A0A9P6ETE5_9AGAR</name>
<accession>A0A9P6ETE5</accession>
<sequence length="104" mass="11609">MRGERGHGGRGKGSNLFTSGERYIFATDLGRVCLCAQRRGLGCTEKKIDRRLAGVGVCLGLTLLYIISPLEASRSLGRTLRLLYQMRLWWVVYAKRGTIGVETF</sequence>
<comment type="caution">
    <text evidence="1">The sequence shown here is derived from an EMBL/GenBank/DDBJ whole genome shotgun (WGS) entry which is preliminary data.</text>
</comment>
<dbReference type="Proteomes" id="UP000807306">
    <property type="component" value="Unassembled WGS sequence"/>
</dbReference>
<protein>
    <submittedName>
        <fullName evidence="1">Uncharacterized protein</fullName>
    </submittedName>
</protein>
<dbReference type="AlphaFoldDB" id="A0A9P6ETE5"/>